<dbReference type="Proteomes" id="UP000250266">
    <property type="component" value="Unassembled WGS sequence"/>
</dbReference>
<dbReference type="InterPro" id="IPR042099">
    <property type="entry name" value="ANL_N_sf"/>
</dbReference>
<dbReference type="InterPro" id="IPR000873">
    <property type="entry name" value="AMP-dep_synth/lig_dom"/>
</dbReference>
<dbReference type="Pfam" id="PF00501">
    <property type="entry name" value="AMP-binding"/>
    <property type="match status" value="1"/>
</dbReference>
<evidence type="ECO:0000256" key="1">
    <source>
        <dbReference type="ARBA" id="ARBA00006432"/>
    </source>
</evidence>
<evidence type="ECO:0000313" key="6">
    <source>
        <dbReference type="Proteomes" id="UP000250266"/>
    </source>
</evidence>
<comment type="similarity">
    <text evidence="1">Belongs to the ATP-dependent AMP-binding enzyme family.</text>
</comment>
<organism evidence="5 6">
    <name type="scientific">Lepidopterella palustris CBS 459.81</name>
    <dbReference type="NCBI Taxonomy" id="1314670"/>
    <lineage>
        <taxon>Eukaryota</taxon>
        <taxon>Fungi</taxon>
        <taxon>Dikarya</taxon>
        <taxon>Ascomycota</taxon>
        <taxon>Pezizomycotina</taxon>
        <taxon>Dothideomycetes</taxon>
        <taxon>Pleosporomycetidae</taxon>
        <taxon>Mytilinidiales</taxon>
        <taxon>Argynnaceae</taxon>
        <taxon>Lepidopterella</taxon>
    </lineage>
</organism>
<dbReference type="InterPro" id="IPR025110">
    <property type="entry name" value="AMP-bd_C"/>
</dbReference>
<accession>A0A8E2JD85</accession>
<feature type="domain" description="AMP-binding enzyme C-terminal" evidence="4">
    <location>
        <begin position="460"/>
        <end position="534"/>
    </location>
</feature>
<dbReference type="Gene3D" id="3.30.300.30">
    <property type="match status" value="1"/>
</dbReference>
<evidence type="ECO:0000313" key="5">
    <source>
        <dbReference type="EMBL" id="OCK78335.1"/>
    </source>
</evidence>
<dbReference type="GO" id="GO:0016405">
    <property type="term" value="F:CoA-ligase activity"/>
    <property type="evidence" value="ECO:0007669"/>
    <property type="project" value="TreeGrafter"/>
</dbReference>
<dbReference type="SUPFAM" id="SSF56801">
    <property type="entry name" value="Acetyl-CoA synthetase-like"/>
    <property type="match status" value="1"/>
</dbReference>
<dbReference type="PANTHER" id="PTHR24096">
    <property type="entry name" value="LONG-CHAIN-FATTY-ACID--COA LIGASE"/>
    <property type="match status" value="1"/>
</dbReference>
<gene>
    <name evidence="5" type="ORF">K432DRAFT_458208</name>
</gene>
<dbReference type="EMBL" id="KV745066">
    <property type="protein sequence ID" value="OCK78335.1"/>
    <property type="molecule type" value="Genomic_DNA"/>
</dbReference>
<name>A0A8E2JD85_9PEZI</name>
<sequence length="555" mass="61286">MIISSKHRIEIPPVDVLSYIFEKSTQSAGLPTYINAEDSAQNFTKPELETLVRKLGSGLRELGGLQQGDVVLVCAENSIWYPVTILGTLCAGGIFTGANPAYTITELAHQLNVSSAKFIITDRERLPTVLKVAQAERTPRKNIFLIDGGEDRPPGGDVRHLSELLNHGQLQWERIDDLEVASQRTAVLNFSSGTTGPPKACMVTHHNLVANAEQSMHLDEMARVRKSDPTYATGDVHCAYVPLYHASKLFLACHFCILNVRRDCTTVIMPKFSLTSLLDAIQQFRITYLLVVPPVAVLLTKSPLLSGYDVSSVKFLLCGAAPLGRDTSMQLEKLFSANGARTRQGWGMTEATCSVTLFAPDEFDRTHSGVGYLVANMEAKIVTDEGKEVSYGEEGEAVIRGPNIFKGYHQNEAATKQAWTEDGWLKTGDYVVVQPDGLFSVVDRKKEFIKVKGFQVSPSELESHLLECDEVKDCAVIRVERDGQEHPQAHVVSHRKEVTADSILKFMDGRLSAHKKLTGGVVFTHEIPKSPSGKILRRLIKDPYSSNAVKERTRL</sequence>
<evidence type="ECO:0000259" key="3">
    <source>
        <dbReference type="Pfam" id="PF00501"/>
    </source>
</evidence>
<dbReference type="Gene3D" id="3.40.50.12780">
    <property type="entry name" value="N-terminal domain of ligase-like"/>
    <property type="match status" value="1"/>
</dbReference>
<dbReference type="PROSITE" id="PS00455">
    <property type="entry name" value="AMP_BINDING"/>
    <property type="match status" value="1"/>
</dbReference>
<evidence type="ECO:0000259" key="4">
    <source>
        <dbReference type="Pfam" id="PF13193"/>
    </source>
</evidence>
<dbReference type="PANTHER" id="PTHR24096:SF149">
    <property type="entry name" value="AMP-BINDING DOMAIN-CONTAINING PROTEIN-RELATED"/>
    <property type="match status" value="1"/>
</dbReference>
<dbReference type="InterPro" id="IPR045851">
    <property type="entry name" value="AMP-bd_C_sf"/>
</dbReference>
<feature type="domain" description="AMP-dependent synthetase/ligase" evidence="3">
    <location>
        <begin position="35"/>
        <end position="409"/>
    </location>
</feature>
<dbReference type="Pfam" id="PF13193">
    <property type="entry name" value="AMP-binding_C"/>
    <property type="match status" value="1"/>
</dbReference>
<proteinExistence type="inferred from homology"/>
<keyword evidence="6" id="KW-1185">Reference proteome</keyword>
<protein>
    <submittedName>
        <fullName evidence="5">Acetyl-CoA synthetase-like protein</fullName>
    </submittedName>
</protein>
<dbReference type="InterPro" id="IPR020845">
    <property type="entry name" value="AMP-binding_CS"/>
</dbReference>
<reference evidence="5 6" key="1">
    <citation type="journal article" date="2016" name="Nat. Commun.">
        <title>Ectomycorrhizal ecology is imprinted in the genome of the dominant symbiotic fungus Cenococcum geophilum.</title>
        <authorList>
            <consortium name="DOE Joint Genome Institute"/>
            <person name="Peter M."/>
            <person name="Kohler A."/>
            <person name="Ohm R.A."/>
            <person name="Kuo A."/>
            <person name="Krutzmann J."/>
            <person name="Morin E."/>
            <person name="Arend M."/>
            <person name="Barry K.W."/>
            <person name="Binder M."/>
            <person name="Choi C."/>
            <person name="Clum A."/>
            <person name="Copeland A."/>
            <person name="Grisel N."/>
            <person name="Haridas S."/>
            <person name="Kipfer T."/>
            <person name="LaButti K."/>
            <person name="Lindquist E."/>
            <person name="Lipzen A."/>
            <person name="Maire R."/>
            <person name="Meier B."/>
            <person name="Mihaltcheva S."/>
            <person name="Molinier V."/>
            <person name="Murat C."/>
            <person name="Poggeler S."/>
            <person name="Quandt C.A."/>
            <person name="Sperisen C."/>
            <person name="Tritt A."/>
            <person name="Tisserant E."/>
            <person name="Crous P.W."/>
            <person name="Henrissat B."/>
            <person name="Nehls U."/>
            <person name="Egli S."/>
            <person name="Spatafora J.W."/>
            <person name="Grigoriev I.V."/>
            <person name="Martin F.M."/>
        </authorList>
    </citation>
    <scope>NUCLEOTIDE SEQUENCE [LARGE SCALE GENOMIC DNA]</scope>
    <source>
        <strain evidence="5 6">CBS 459.81</strain>
    </source>
</reference>
<keyword evidence="2" id="KW-0436">Ligase</keyword>
<dbReference type="OrthoDB" id="6509636at2759"/>
<evidence type="ECO:0000256" key="2">
    <source>
        <dbReference type="ARBA" id="ARBA00022598"/>
    </source>
</evidence>
<dbReference type="CDD" id="cd05911">
    <property type="entry name" value="Firefly_Luc_like"/>
    <property type="match status" value="1"/>
</dbReference>
<dbReference type="AlphaFoldDB" id="A0A8E2JD85"/>